<evidence type="ECO:0000256" key="2">
    <source>
        <dbReference type="ARBA" id="ARBA00022679"/>
    </source>
</evidence>
<keyword evidence="1" id="KW-0328">Glycosyltransferase</keyword>
<dbReference type="EMBL" id="PFOX01000056">
    <property type="protein sequence ID" value="PIZ85309.1"/>
    <property type="molecule type" value="Genomic_DNA"/>
</dbReference>
<dbReference type="GO" id="GO:0009244">
    <property type="term" value="P:lipopolysaccharide core region biosynthetic process"/>
    <property type="evidence" value="ECO:0007669"/>
    <property type="project" value="TreeGrafter"/>
</dbReference>
<feature type="non-terminal residue" evidence="3">
    <location>
        <position position="1"/>
    </location>
</feature>
<evidence type="ECO:0000313" key="4">
    <source>
        <dbReference type="Proteomes" id="UP000229132"/>
    </source>
</evidence>
<reference evidence="4" key="1">
    <citation type="submission" date="2017-09" db="EMBL/GenBank/DDBJ databases">
        <title>Depth-based differentiation of microbial function through sediment-hosted aquifers and enrichment of novel symbionts in the deep terrestrial subsurface.</title>
        <authorList>
            <person name="Probst A.J."/>
            <person name="Ladd B."/>
            <person name="Jarett J.K."/>
            <person name="Geller-Mcgrath D.E."/>
            <person name="Sieber C.M.K."/>
            <person name="Emerson J.B."/>
            <person name="Anantharaman K."/>
            <person name="Thomas B.C."/>
            <person name="Malmstrom R."/>
            <person name="Stieglmeier M."/>
            <person name="Klingl A."/>
            <person name="Woyke T."/>
            <person name="Ryan C.M."/>
            <person name="Banfield J.F."/>
        </authorList>
    </citation>
    <scope>NUCLEOTIDE SEQUENCE [LARGE SCALE GENOMIC DNA]</scope>
</reference>
<gene>
    <name evidence="3" type="ORF">COX94_02955</name>
</gene>
<evidence type="ECO:0000313" key="3">
    <source>
        <dbReference type="EMBL" id="PIZ85309.1"/>
    </source>
</evidence>
<dbReference type="Pfam" id="PF01075">
    <property type="entry name" value="Glyco_transf_9"/>
    <property type="match status" value="1"/>
</dbReference>
<organism evidence="3 4">
    <name type="scientific">Candidatus Nomurabacteria bacterium CG_4_10_14_0_2_um_filter_33_9</name>
    <dbReference type="NCBI Taxonomy" id="1974728"/>
    <lineage>
        <taxon>Bacteria</taxon>
        <taxon>Candidatus Nomuraibacteriota</taxon>
    </lineage>
</organism>
<accession>A0A2J0MKU0</accession>
<comment type="caution">
    <text evidence="3">The sequence shown here is derived from an EMBL/GenBank/DDBJ whole genome shotgun (WGS) entry which is preliminary data.</text>
</comment>
<name>A0A2J0MKU0_9BACT</name>
<dbReference type="InterPro" id="IPR051199">
    <property type="entry name" value="LPS_LOS_Heptosyltrfase"/>
</dbReference>
<evidence type="ECO:0000256" key="1">
    <source>
        <dbReference type="ARBA" id="ARBA00022676"/>
    </source>
</evidence>
<evidence type="ECO:0008006" key="5">
    <source>
        <dbReference type="Google" id="ProtNLM"/>
    </source>
</evidence>
<dbReference type="InterPro" id="IPR002201">
    <property type="entry name" value="Glyco_trans_9"/>
</dbReference>
<dbReference type="PANTHER" id="PTHR30160">
    <property type="entry name" value="TETRAACYLDISACCHARIDE 4'-KINASE-RELATED"/>
    <property type="match status" value="1"/>
</dbReference>
<protein>
    <recommendedName>
        <fullName evidence="5">Glycosyltransferase family 9 protein</fullName>
    </recommendedName>
</protein>
<dbReference type="Proteomes" id="UP000229132">
    <property type="component" value="Unassembled WGS sequence"/>
</dbReference>
<proteinExistence type="predicted"/>
<dbReference type="SUPFAM" id="SSF53756">
    <property type="entry name" value="UDP-Glycosyltransferase/glycogen phosphorylase"/>
    <property type="match status" value="1"/>
</dbReference>
<dbReference type="Gene3D" id="3.40.50.2000">
    <property type="entry name" value="Glycogen Phosphorylase B"/>
    <property type="match status" value="1"/>
</dbReference>
<dbReference type="AlphaFoldDB" id="A0A2J0MKU0"/>
<keyword evidence="2" id="KW-0808">Transferase</keyword>
<dbReference type="PANTHER" id="PTHR30160:SF1">
    <property type="entry name" value="LIPOPOLYSACCHARIDE 1,2-N-ACETYLGLUCOSAMINETRANSFERASE-RELATED"/>
    <property type="match status" value="1"/>
</dbReference>
<dbReference type="GO" id="GO:0005829">
    <property type="term" value="C:cytosol"/>
    <property type="evidence" value="ECO:0007669"/>
    <property type="project" value="TreeGrafter"/>
</dbReference>
<sequence length="105" mass="12021">LNLAGELTISESAIIVKNASIFIGNDSGFTHIAKAFQINTIALIGGGSNGYFLPYNVKNNEYYFYHQTECFRCEWRCKHKRPYCLTEISVISVYKTIEELLYEHS</sequence>
<dbReference type="GO" id="GO:0008713">
    <property type="term" value="F:ADP-heptose-lipopolysaccharide heptosyltransferase activity"/>
    <property type="evidence" value="ECO:0007669"/>
    <property type="project" value="TreeGrafter"/>
</dbReference>